<proteinExistence type="predicted"/>
<sequence length="26" mass="2864">MPNTDFTNTPAANTSQKRAPNHQKPP</sequence>
<keyword evidence="3" id="KW-1185">Reference proteome</keyword>
<name>A0A392UVM7_9FABA</name>
<organism evidence="2 3">
    <name type="scientific">Trifolium medium</name>
    <dbReference type="NCBI Taxonomy" id="97028"/>
    <lineage>
        <taxon>Eukaryota</taxon>
        <taxon>Viridiplantae</taxon>
        <taxon>Streptophyta</taxon>
        <taxon>Embryophyta</taxon>
        <taxon>Tracheophyta</taxon>
        <taxon>Spermatophyta</taxon>
        <taxon>Magnoliopsida</taxon>
        <taxon>eudicotyledons</taxon>
        <taxon>Gunneridae</taxon>
        <taxon>Pentapetalae</taxon>
        <taxon>rosids</taxon>
        <taxon>fabids</taxon>
        <taxon>Fabales</taxon>
        <taxon>Fabaceae</taxon>
        <taxon>Papilionoideae</taxon>
        <taxon>50 kb inversion clade</taxon>
        <taxon>NPAAA clade</taxon>
        <taxon>Hologalegina</taxon>
        <taxon>IRL clade</taxon>
        <taxon>Trifolieae</taxon>
        <taxon>Trifolium</taxon>
    </lineage>
</organism>
<dbReference type="EMBL" id="LXQA010962393">
    <property type="protein sequence ID" value="MCI78941.1"/>
    <property type="molecule type" value="Genomic_DNA"/>
</dbReference>
<dbReference type="AlphaFoldDB" id="A0A392UVM7"/>
<dbReference type="Proteomes" id="UP000265520">
    <property type="component" value="Unassembled WGS sequence"/>
</dbReference>
<evidence type="ECO:0000313" key="3">
    <source>
        <dbReference type="Proteomes" id="UP000265520"/>
    </source>
</evidence>
<comment type="caution">
    <text evidence="2">The sequence shown here is derived from an EMBL/GenBank/DDBJ whole genome shotgun (WGS) entry which is preliminary data.</text>
</comment>
<gene>
    <name evidence="2" type="ORF">A2U01_0100212</name>
</gene>
<evidence type="ECO:0000313" key="2">
    <source>
        <dbReference type="EMBL" id="MCI78941.1"/>
    </source>
</evidence>
<feature type="non-terminal residue" evidence="2">
    <location>
        <position position="26"/>
    </location>
</feature>
<accession>A0A392UVM7</accession>
<feature type="compositionally biased region" description="Polar residues" evidence="1">
    <location>
        <begin position="1"/>
        <end position="18"/>
    </location>
</feature>
<reference evidence="2 3" key="1">
    <citation type="journal article" date="2018" name="Front. Plant Sci.">
        <title>Red Clover (Trifolium pratense) and Zigzag Clover (T. medium) - A Picture of Genomic Similarities and Differences.</title>
        <authorList>
            <person name="Dluhosova J."/>
            <person name="Istvanek J."/>
            <person name="Nedelnik J."/>
            <person name="Repkova J."/>
        </authorList>
    </citation>
    <scope>NUCLEOTIDE SEQUENCE [LARGE SCALE GENOMIC DNA]</scope>
    <source>
        <strain evidence="3">cv. 10/8</strain>
        <tissue evidence="2">Leaf</tissue>
    </source>
</reference>
<feature type="region of interest" description="Disordered" evidence="1">
    <location>
        <begin position="1"/>
        <end position="26"/>
    </location>
</feature>
<protein>
    <submittedName>
        <fullName evidence="2">Uncharacterized protein</fullName>
    </submittedName>
</protein>
<evidence type="ECO:0000256" key="1">
    <source>
        <dbReference type="SAM" id="MobiDB-lite"/>
    </source>
</evidence>